<dbReference type="InterPro" id="IPR003811">
    <property type="entry name" value="G3P_acylTferase_PlsY"/>
</dbReference>
<evidence type="ECO:0000256" key="5">
    <source>
        <dbReference type="ARBA" id="ARBA00022989"/>
    </source>
</evidence>
<organism evidence="11 12">
    <name type="scientific">Prochlorothrix hollandica PCC 9006 = CALU 1027</name>
    <dbReference type="NCBI Taxonomy" id="317619"/>
    <lineage>
        <taxon>Bacteria</taxon>
        <taxon>Bacillati</taxon>
        <taxon>Cyanobacteriota</taxon>
        <taxon>Cyanophyceae</taxon>
        <taxon>Prochlorotrichales</taxon>
        <taxon>Prochlorotrichaceae</taxon>
        <taxon>Prochlorothrix</taxon>
    </lineage>
</organism>
<comment type="subcellular location">
    <subcellularLocation>
        <location evidence="10">Cell membrane</location>
        <topology evidence="10">Multi-pass membrane protein</topology>
    </subcellularLocation>
</comment>
<dbReference type="SMART" id="SM01207">
    <property type="entry name" value="G3P_acyltransf"/>
    <property type="match status" value="1"/>
</dbReference>
<evidence type="ECO:0000256" key="4">
    <source>
        <dbReference type="ARBA" id="ARBA00022692"/>
    </source>
</evidence>
<evidence type="ECO:0000256" key="1">
    <source>
        <dbReference type="ARBA" id="ARBA00022475"/>
    </source>
</evidence>
<evidence type="ECO:0000256" key="9">
    <source>
        <dbReference type="ARBA" id="ARBA00023264"/>
    </source>
</evidence>
<comment type="subunit">
    <text evidence="10">Probably interacts with PlsX.</text>
</comment>
<dbReference type="OrthoDB" id="9777124at2"/>
<keyword evidence="3 10" id="KW-0808">Transferase</keyword>
<dbReference type="GO" id="GO:0043772">
    <property type="term" value="F:acyl-phosphate glycerol-3-phosphate acyltransferase activity"/>
    <property type="evidence" value="ECO:0007669"/>
    <property type="project" value="UniProtKB-UniRule"/>
</dbReference>
<evidence type="ECO:0000256" key="6">
    <source>
        <dbReference type="ARBA" id="ARBA00023098"/>
    </source>
</evidence>
<dbReference type="Proteomes" id="UP000034681">
    <property type="component" value="Unassembled WGS sequence"/>
</dbReference>
<keyword evidence="11" id="KW-0012">Acyltransferase</keyword>
<comment type="function">
    <text evidence="10">Catalyzes the transfer of an acyl group from acyl-phosphate (acyl-PO(4)) to glycerol-3-phosphate (G3P) to form lysophosphatidic acid (LPA). This enzyme utilizes acyl-phosphate as fatty acyl donor, but not acyl-CoA or acyl-ACP.</text>
</comment>
<evidence type="ECO:0000256" key="10">
    <source>
        <dbReference type="HAMAP-Rule" id="MF_01043"/>
    </source>
</evidence>
<evidence type="ECO:0000256" key="2">
    <source>
        <dbReference type="ARBA" id="ARBA00022516"/>
    </source>
</evidence>
<dbReference type="STRING" id="317619.GCA_000332315_02027"/>
<comment type="catalytic activity">
    <reaction evidence="10">
        <text>an acyl phosphate + sn-glycerol 3-phosphate = a 1-acyl-sn-glycero-3-phosphate + phosphate</text>
        <dbReference type="Rhea" id="RHEA:34075"/>
        <dbReference type="ChEBI" id="CHEBI:43474"/>
        <dbReference type="ChEBI" id="CHEBI:57597"/>
        <dbReference type="ChEBI" id="CHEBI:57970"/>
        <dbReference type="ChEBI" id="CHEBI:59918"/>
        <dbReference type="EC" id="2.3.1.275"/>
    </reaction>
</comment>
<keyword evidence="8 10" id="KW-0594">Phospholipid biosynthesis</keyword>
<accession>A0A0M2PSB3</accession>
<keyword evidence="5 10" id="KW-1133">Transmembrane helix</keyword>
<dbReference type="EMBL" id="AJTX02000006">
    <property type="protein sequence ID" value="KKI99014.1"/>
    <property type="molecule type" value="Genomic_DNA"/>
</dbReference>
<dbReference type="eggNOG" id="COG0344">
    <property type="taxonomic scope" value="Bacteria"/>
</dbReference>
<feature type="transmembrane region" description="Helical" evidence="10">
    <location>
        <begin position="121"/>
        <end position="142"/>
    </location>
</feature>
<protein>
    <recommendedName>
        <fullName evidence="10">Glycerol-3-phosphate acyltransferase</fullName>
    </recommendedName>
    <alternativeName>
        <fullName evidence="10">Acyl-PO4 G3P acyltransferase</fullName>
    </alternativeName>
    <alternativeName>
        <fullName evidence="10">Acyl-phosphate--glycerol-3-phosphate acyltransferase</fullName>
    </alternativeName>
    <alternativeName>
        <fullName evidence="10">G3P acyltransferase</fullName>
        <shortName evidence="10">GPAT</shortName>
        <ecNumber evidence="10">2.3.1.275</ecNumber>
    </alternativeName>
    <alternativeName>
        <fullName evidence="10">Lysophosphatidic acid synthase</fullName>
        <shortName evidence="10">LPA synthase</shortName>
    </alternativeName>
</protein>
<comment type="similarity">
    <text evidence="10">Belongs to the PlsY family.</text>
</comment>
<keyword evidence="7 10" id="KW-0472">Membrane</keyword>
<evidence type="ECO:0000256" key="8">
    <source>
        <dbReference type="ARBA" id="ARBA00023209"/>
    </source>
</evidence>
<proteinExistence type="inferred from homology"/>
<dbReference type="RefSeq" id="WP_017712469.1">
    <property type="nucleotide sequence ID" value="NZ_KB235937.1"/>
</dbReference>
<dbReference type="NCBIfam" id="TIGR00023">
    <property type="entry name" value="glycerol-3-phosphate 1-O-acyltransferase PlsY"/>
    <property type="match status" value="1"/>
</dbReference>
<evidence type="ECO:0000256" key="3">
    <source>
        <dbReference type="ARBA" id="ARBA00022679"/>
    </source>
</evidence>
<feature type="transmembrane region" description="Helical" evidence="10">
    <location>
        <begin position="175"/>
        <end position="190"/>
    </location>
</feature>
<dbReference type="GO" id="GO:0008654">
    <property type="term" value="P:phospholipid biosynthetic process"/>
    <property type="evidence" value="ECO:0007669"/>
    <property type="project" value="UniProtKB-UniRule"/>
</dbReference>
<dbReference type="EC" id="2.3.1.275" evidence="10"/>
<evidence type="ECO:0000313" key="12">
    <source>
        <dbReference type="Proteomes" id="UP000034681"/>
    </source>
</evidence>
<dbReference type="UniPathway" id="UPA00085"/>
<dbReference type="PANTHER" id="PTHR30309:SF0">
    <property type="entry name" value="GLYCEROL-3-PHOSPHATE ACYLTRANSFERASE-RELATED"/>
    <property type="match status" value="1"/>
</dbReference>
<evidence type="ECO:0000313" key="11">
    <source>
        <dbReference type="EMBL" id="KKI99014.1"/>
    </source>
</evidence>
<sequence length="218" mass="22804">MALSLAAVVGIFLLAYLLGSIPPGYLAGRWLKGIDIREEGSGSTGATNVLRTVGKGPALVVFLLDILKGTGAVMLGAYLYDQLATPLPPLDAPWVGCISGVIALLGHSKPVWLSFRGGKSVATALGVVFGMNWLVALGTFGIFGITLALFRIVSLGSLAGAIGVNALMWATGQPLAYKFFALMSALSIFWRHQANIQRLVAGTEPKIGQPIPQKAEVS</sequence>
<name>A0A0M2PSB3_PROHO</name>
<reference evidence="11" key="1">
    <citation type="submission" date="2012-04" db="EMBL/GenBank/DDBJ databases">
        <authorList>
            <person name="Borisov I.G."/>
            <person name="Ivanikova N.V."/>
            <person name="Pinevich A.V."/>
        </authorList>
    </citation>
    <scope>NUCLEOTIDE SEQUENCE</scope>
    <source>
        <strain evidence="11">CALU 1027</strain>
    </source>
</reference>
<dbReference type="PANTHER" id="PTHR30309">
    <property type="entry name" value="INNER MEMBRANE PROTEIN YGIH"/>
    <property type="match status" value="1"/>
</dbReference>
<keyword evidence="2 10" id="KW-0444">Lipid biosynthesis</keyword>
<dbReference type="HAMAP" id="MF_01043">
    <property type="entry name" value="PlsY"/>
    <property type="match status" value="1"/>
</dbReference>
<keyword evidence="12" id="KW-1185">Reference proteome</keyword>
<keyword evidence="4 10" id="KW-0812">Transmembrane</keyword>
<dbReference type="AlphaFoldDB" id="A0A0M2PSB3"/>
<gene>
    <name evidence="10" type="primary">plsY</name>
    <name evidence="11" type="ORF">PROH_14480</name>
</gene>
<feature type="transmembrane region" description="Helical" evidence="10">
    <location>
        <begin position="92"/>
        <end position="115"/>
    </location>
</feature>
<feature type="transmembrane region" description="Helical" evidence="10">
    <location>
        <begin position="58"/>
        <end position="80"/>
    </location>
</feature>
<evidence type="ECO:0000256" key="7">
    <source>
        <dbReference type="ARBA" id="ARBA00023136"/>
    </source>
</evidence>
<comment type="pathway">
    <text evidence="10">Lipid metabolism; phospholipid metabolism.</text>
</comment>
<keyword evidence="9 10" id="KW-1208">Phospholipid metabolism</keyword>
<comment type="caution">
    <text evidence="11">The sequence shown here is derived from an EMBL/GenBank/DDBJ whole genome shotgun (WGS) entry which is preliminary data.</text>
</comment>
<dbReference type="GO" id="GO:0005886">
    <property type="term" value="C:plasma membrane"/>
    <property type="evidence" value="ECO:0007669"/>
    <property type="project" value="UniProtKB-SubCell"/>
</dbReference>
<keyword evidence="6 10" id="KW-0443">Lipid metabolism</keyword>
<keyword evidence="1 10" id="KW-1003">Cell membrane</keyword>
<dbReference type="Pfam" id="PF02660">
    <property type="entry name" value="G3P_acyltransf"/>
    <property type="match status" value="1"/>
</dbReference>